<proteinExistence type="predicted"/>
<dbReference type="Proteomes" id="UP000054538">
    <property type="component" value="Unassembled WGS sequence"/>
</dbReference>
<reference evidence="1 2" key="1">
    <citation type="submission" date="2014-04" db="EMBL/GenBank/DDBJ databases">
        <authorList>
            <consortium name="DOE Joint Genome Institute"/>
            <person name="Kuo A."/>
            <person name="Kohler A."/>
            <person name="Jargeat P."/>
            <person name="Nagy L.G."/>
            <person name="Floudas D."/>
            <person name="Copeland A."/>
            <person name="Barry K.W."/>
            <person name="Cichocki N."/>
            <person name="Veneault-Fourrey C."/>
            <person name="LaButti K."/>
            <person name="Lindquist E.A."/>
            <person name="Lipzen A."/>
            <person name="Lundell T."/>
            <person name="Morin E."/>
            <person name="Murat C."/>
            <person name="Sun H."/>
            <person name="Tunlid A."/>
            <person name="Henrissat B."/>
            <person name="Grigoriev I.V."/>
            <person name="Hibbett D.S."/>
            <person name="Martin F."/>
            <person name="Nordberg H.P."/>
            <person name="Cantor M.N."/>
            <person name="Hua S.X."/>
        </authorList>
    </citation>
    <scope>NUCLEOTIDE SEQUENCE [LARGE SCALE GENOMIC DNA]</scope>
    <source>
        <strain evidence="1 2">Ve08.2h10</strain>
    </source>
</reference>
<feature type="non-terminal residue" evidence="1">
    <location>
        <position position="1"/>
    </location>
</feature>
<dbReference type="AlphaFoldDB" id="A0A0D0CDJ9"/>
<keyword evidence="2" id="KW-1185">Reference proteome</keyword>
<reference evidence="2" key="2">
    <citation type="submission" date="2015-01" db="EMBL/GenBank/DDBJ databases">
        <title>Evolutionary Origins and Diversification of the Mycorrhizal Mutualists.</title>
        <authorList>
            <consortium name="DOE Joint Genome Institute"/>
            <consortium name="Mycorrhizal Genomics Consortium"/>
            <person name="Kohler A."/>
            <person name="Kuo A."/>
            <person name="Nagy L.G."/>
            <person name="Floudas D."/>
            <person name="Copeland A."/>
            <person name="Barry K.W."/>
            <person name="Cichocki N."/>
            <person name="Veneault-Fourrey C."/>
            <person name="LaButti K."/>
            <person name="Lindquist E.A."/>
            <person name="Lipzen A."/>
            <person name="Lundell T."/>
            <person name="Morin E."/>
            <person name="Murat C."/>
            <person name="Riley R."/>
            <person name="Ohm R."/>
            <person name="Sun H."/>
            <person name="Tunlid A."/>
            <person name="Henrissat B."/>
            <person name="Grigoriev I.V."/>
            <person name="Hibbett D.S."/>
            <person name="Martin F."/>
        </authorList>
    </citation>
    <scope>NUCLEOTIDE SEQUENCE [LARGE SCALE GENOMIC DNA]</scope>
    <source>
        <strain evidence="2">Ve08.2h10</strain>
    </source>
</reference>
<dbReference type="EMBL" id="KN829547">
    <property type="protein sequence ID" value="KIK73653.1"/>
    <property type="molecule type" value="Genomic_DNA"/>
</dbReference>
<accession>A0A0D0CDJ9</accession>
<evidence type="ECO:0000313" key="1">
    <source>
        <dbReference type="EMBL" id="KIK73653.1"/>
    </source>
</evidence>
<protein>
    <submittedName>
        <fullName evidence="1">Uncharacterized protein</fullName>
    </submittedName>
</protein>
<dbReference type="HOGENOM" id="CLU_047287_0_0_1"/>
<name>A0A0D0CDJ9_9AGAM</name>
<dbReference type="InParanoid" id="A0A0D0CDJ9"/>
<organism evidence="1 2">
    <name type="scientific">Paxillus rubicundulus Ve08.2h10</name>
    <dbReference type="NCBI Taxonomy" id="930991"/>
    <lineage>
        <taxon>Eukaryota</taxon>
        <taxon>Fungi</taxon>
        <taxon>Dikarya</taxon>
        <taxon>Basidiomycota</taxon>
        <taxon>Agaricomycotina</taxon>
        <taxon>Agaricomycetes</taxon>
        <taxon>Agaricomycetidae</taxon>
        <taxon>Boletales</taxon>
        <taxon>Paxilineae</taxon>
        <taxon>Paxillaceae</taxon>
        <taxon>Paxillus</taxon>
    </lineage>
</organism>
<evidence type="ECO:0000313" key="2">
    <source>
        <dbReference type="Proteomes" id="UP000054538"/>
    </source>
</evidence>
<gene>
    <name evidence="1" type="ORF">PAXRUDRAFT_177850</name>
</gene>
<sequence>TDIMHLAGNISDLLITLWCGTMDCGVNNNTDSWDWTVLKDPDVWIEHGKDISEAGYHLPRSYDHKPCNIAEKINSQYKTWEFQLYTFGITPGLLHGILLQPYWENFCKLVRGFQIMCQHHIMQAELKDAHALLSSWEHKFEELYYQHKEDQIHFIHPCVHQISHLISKTIYKGPPICDTQWMMERTIGNLGQELRQPSKPFANLSQEGIRCCKVNSLISIIPELGDPPKQLPHGSVDLVEGFVLLCKWAKHTAYPTGNSAEEILRFLGPTRELPAFKKWAHLLLPNGQVVHSAWREKLRSHEEIRVSHNVKVDFLYVNLICVTHYLICPK</sequence>
<dbReference type="OrthoDB" id="2669721at2759"/>